<dbReference type="GO" id="GO:0006631">
    <property type="term" value="P:fatty acid metabolic process"/>
    <property type="evidence" value="ECO:0007669"/>
    <property type="project" value="TreeGrafter"/>
</dbReference>
<reference evidence="5 8" key="2">
    <citation type="submission" date="2018-02" db="EMBL/GenBank/DDBJ databases">
        <authorList>
            <person name="Rodrigo-Torres L."/>
            <person name="Arahal R. D."/>
            <person name="Lucena T."/>
        </authorList>
    </citation>
    <scope>NUCLEOTIDE SEQUENCE [LARGE SCALE GENOMIC DNA]</scope>
    <source>
        <strain evidence="5 8">CECT 8486</strain>
    </source>
</reference>
<evidence type="ECO:0000313" key="5">
    <source>
        <dbReference type="EMBL" id="SPD91748.1"/>
    </source>
</evidence>
<name>A0A2N9KAH5_9LACO</name>
<dbReference type="Gene3D" id="3.40.50.12780">
    <property type="entry name" value="N-terminal domain of ligase-like"/>
    <property type="match status" value="1"/>
</dbReference>
<evidence type="ECO:0000256" key="1">
    <source>
        <dbReference type="ARBA" id="ARBA00006432"/>
    </source>
</evidence>
<dbReference type="Pfam" id="PF13193">
    <property type="entry name" value="AMP-binding_C"/>
    <property type="match status" value="1"/>
</dbReference>
<dbReference type="InterPro" id="IPR045851">
    <property type="entry name" value="AMP-bd_C_sf"/>
</dbReference>
<keyword evidence="8" id="KW-1185">Reference proteome</keyword>
<dbReference type="PANTHER" id="PTHR43201">
    <property type="entry name" value="ACYL-COA SYNTHETASE"/>
    <property type="match status" value="1"/>
</dbReference>
<comment type="similarity">
    <text evidence="1">Belongs to the ATP-dependent AMP-binding enzyme family.</text>
</comment>
<accession>A0A2N9KAH5</accession>
<dbReference type="Proteomes" id="UP000239237">
    <property type="component" value="Unassembled WGS sequence"/>
</dbReference>
<evidence type="ECO:0000259" key="3">
    <source>
        <dbReference type="Pfam" id="PF00501"/>
    </source>
</evidence>
<keyword evidence="2 6" id="KW-0436">Ligase</keyword>
<dbReference type="EC" id="6.2.1.-" evidence="5 6"/>
<dbReference type="PANTHER" id="PTHR43201:SF5">
    <property type="entry name" value="MEDIUM-CHAIN ACYL-COA LIGASE ACSF2, MITOCHONDRIAL"/>
    <property type="match status" value="1"/>
</dbReference>
<feature type="domain" description="AMP-binding enzyme C-terminal" evidence="4">
    <location>
        <begin position="352"/>
        <end position="413"/>
    </location>
</feature>
<feature type="domain" description="AMP-dependent synthetase/ligase" evidence="3">
    <location>
        <begin position="113"/>
        <end position="300"/>
    </location>
</feature>
<dbReference type="InterPro" id="IPR025110">
    <property type="entry name" value="AMP-bd_C"/>
</dbReference>
<reference evidence="6 7" key="1">
    <citation type="submission" date="2018-02" db="EMBL/GenBank/DDBJ databases">
        <authorList>
            <person name="Cohen D.B."/>
            <person name="Kent A.D."/>
        </authorList>
    </citation>
    <scope>NUCLEOTIDE SEQUENCE [LARGE SCALE GENOMIC DNA]</scope>
    <source>
        <strain evidence="6 7">CECT 9216</strain>
    </source>
</reference>
<dbReference type="InterPro" id="IPR000873">
    <property type="entry name" value="AMP-dep_synth/lig_dom"/>
</dbReference>
<dbReference type="InterPro" id="IPR042099">
    <property type="entry name" value="ANL_N_sf"/>
</dbReference>
<dbReference type="EMBL" id="OKQU01000001">
    <property type="protein sequence ID" value="SPE07027.1"/>
    <property type="molecule type" value="Genomic_DNA"/>
</dbReference>
<protein>
    <submittedName>
        <fullName evidence="5 6">Acyl--CoA ligase YhfT</fullName>
        <ecNumber evidence="5 6">6.2.1.-</ecNumber>
    </submittedName>
</protein>
<evidence type="ECO:0000313" key="7">
    <source>
        <dbReference type="Proteomes" id="UP000237923"/>
    </source>
</evidence>
<evidence type="ECO:0000256" key="2">
    <source>
        <dbReference type="ARBA" id="ARBA00022598"/>
    </source>
</evidence>
<proteinExistence type="inferred from homology"/>
<dbReference type="Gene3D" id="3.30.300.30">
    <property type="match status" value="1"/>
</dbReference>
<sequence>MEIFNFDEIVSKFGTKTAVVSANQNYSYNDLSKYAQELVKQYSLKKKYIVLVGNSSVLFICQFLAVHYAKRTPIVISQHDTDKLDKILINVANQWQFITDVVPTDDSLEHFEEGLLFCGATSGTTGLPKMYQRNWQSWRIGFEICNKIYELEEYQGITTTSPLTTSLGMHTLLLSLYFGKTFYTFDKADIIKNKMKTMLFTVPTYLSHVPQFKHTFQNINGIVSCGGELTNQIILKWKENHGEVKLYELYGSSETSLVAWQRVDGGKKESCVGQLFPNVSVNFTKEKTLMVKSPYLFSGYIGDAFQAPVLMDDVGTIKNNQLFIYARESDVINHGGNKVYPSEIEVILRKYLSDVVVFGVPNPSYGENIIVMTTTNLINIEKLNKNLANFLPKYKIPSEYISVEQIPETASHKISRKELVSLYEKGTYQ</sequence>
<dbReference type="Pfam" id="PF00501">
    <property type="entry name" value="AMP-binding"/>
    <property type="match status" value="1"/>
</dbReference>
<dbReference type="EMBL" id="OKQR01000001">
    <property type="protein sequence ID" value="SPD91748.1"/>
    <property type="molecule type" value="Genomic_DNA"/>
</dbReference>
<dbReference type="Proteomes" id="UP000237923">
    <property type="component" value="Unassembled WGS sequence"/>
</dbReference>
<dbReference type="AlphaFoldDB" id="A0A2N9KAH5"/>
<organism evidence="6 7">
    <name type="scientific">Leuconostoc suionicum</name>
    <dbReference type="NCBI Taxonomy" id="1511761"/>
    <lineage>
        <taxon>Bacteria</taxon>
        <taxon>Bacillati</taxon>
        <taxon>Bacillota</taxon>
        <taxon>Bacilli</taxon>
        <taxon>Lactobacillales</taxon>
        <taxon>Lactobacillaceae</taxon>
        <taxon>Leuconostoc</taxon>
    </lineage>
</organism>
<evidence type="ECO:0000313" key="6">
    <source>
        <dbReference type="EMBL" id="SPE07027.1"/>
    </source>
</evidence>
<evidence type="ECO:0000259" key="4">
    <source>
        <dbReference type="Pfam" id="PF13193"/>
    </source>
</evidence>
<dbReference type="GO" id="GO:0031956">
    <property type="term" value="F:medium-chain fatty acid-CoA ligase activity"/>
    <property type="evidence" value="ECO:0007669"/>
    <property type="project" value="TreeGrafter"/>
</dbReference>
<evidence type="ECO:0000313" key="8">
    <source>
        <dbReference type="Proteomes" id="UP000239237"/>
    </source>
</evidence>
<gene>
    <name evidence="6" type="primary">yhfT</name>
    <name evidence="5" type="ORF">LES8486_00733</name>
    <name evidence="6" type="ORF">LES9216_00880</name>
</gene>
<dbReference type="SUPFAM" id="SSF56801">
    <property type="entry name" value="Acetyl-CoA synthetase-like"/>
    <property type="match status" value="1"/>
</dbReference>
<dbReference type="RefSeq" id="WP_105299664.1">
    <property type="nucleotide sequence ID" value="NZ_CAURUR010000001.1"/>
</dbReference>